<evidence type="ECO:0000313" key="9">
    <source>
        <dbReference type="Proteomes" id="UP001238179"/>
    </source>
</evidence>
<keyword evidence="6" id="KW-0472">Membrane</keyword>
<evidence type="ECO:0000256" key="1">
    <source>
        <dbReference type="ARBA" id="ARBA00000085"/>
    </source>
</evidence>
<keyword evidence="9" id="KW-1185">Reference proteome</keyword>
<dbReference type="Gene3D" id="3.30.565.10">
    <property type="entry name" value="Histidine kinase-like ATPase, C-terminal domain"/>
    <property type="match status" value="1"/>
</dbReference>
<dbReference type="PRINTS" id="PR00344">
    <property type="entry name" value="BCTRLSENSOR"/>
</dbReference>
<sequence length="403" mass="44983">MKAAHLKPPATERLIFWSVAFILLSQMAWWISLQIRESRNLQNARIATMRAGRAEAWQMDSVEILRIVFQGDPGTAKPGTVEARLPQFPPLATRKAAIEGRFPYVAVVPGPVEPDDPMLLDQSAFLTLRVEILGAMERERTLALWRAAGEAAVMVLAVLLGLSYIYRKLNSEMELMLRQRNFIASVTHELKTPIASLRVWIETLYTRELGPERRARIQKLMDGDLVRLTELVGNLLEVARADAGSLDLKFEPTEVAPWLREVVESMDHRLGTGSLGLNLQLGIGIHADMDRRAMGQVMDNLLSNAFKYAPEPRSTEITLDSDGEFAIITVTDRGNGISARELPRVFQRFYRVGDEMTRQVPGTGLGLFLCWEIVTLHQGHIKATSPGPGLGATFTIRIPLSPR</sequence>
<dbReference type="RefSeq" id="WP_316414748.1">
    <property type="nucleotide sequence ID" value="NZ_AP027080.1"/>
</dbReference>
<dbReference type="FunFam" id="3.30.565.10:FF:000006">
    <property type="entry name" value="Sensor histidine kinase WalK"/>
    <property type="match status" value="1"/>
</dbReference>
<dbReference type="KEGG" id="msil:METEAL_10210"/>
<dbReference type="SMART" id="SM00387">
    <property type="entry name" value="HATPase_c"/>
    <property type="match status" value="1"/>
</dbReference>
<keyword evidence="6" id="KW-1133">Transmembrane helix</keyword>
<dbReference type="SMART" id="SM00388">
    <property type="entry name" value="HisKA"/>
    <property type="match status" value="1"/>
</dbReference>
<name>A0AA48GIE5_9BACT</name>
<protein>
    <recommendedName>
        <fullName evidence="2">histidine kinase</fullName>
        <ecNumber evidence="2">2.7.13.3</ecNumber>
    </recommendedName>
</protein>
<dbReference type="PANTHER" id="PTHR43547">
    <property type="entry name" value="TWO-COMPONENT HISTIDINE KINASE"/>
    <property type="match status" value="1"/>
</dbReference>
<proteinExistence type="predicted"/>
<reference evidence="9" key="1">
    <citation type="journal article" date="2023" name="Int. J. Syst. Evol. Microbiol.">
        <title>Mesoterricola silvestris gen. nov., sp. nov., Mesoterricola sediminis sp. nov., Geothrix oryzae sp. nov., Geothrix edaphica sp. nov., Geothrix rubra sp. nov., and Geothrix limicola sp. nov., six novel members of Acidobacteriota isolated from soils.</title>
        <authorList>
            <person name="Itoh H."/>
            <person name="Sugisawa Y."/>
            <person name="Mise K."/>
            <person name="Xu Z."/>
            <person name="Kuniyasu M."/>
            <person name="Ushijima N."/>
            <person name="Kawano K."/>
            <person name="Kobayashi E."/>
            <person name="Shiratori Y."/>
            <person name="Masuda Y."/>
            <person name="Senoo K."/>
        </authorList>
    </citation>
    <scope>NUCLEOTIDE SEQUENCE [LARGE SCALE GENOMIC DNA]</scope>
    <source>
        <strain evidence="9">W79</strain>
    </source>
</reference>
<keyword evidence="6" id="KW-0812">Transmembrane</keyword>
<evidence type="ECO:0000313" key="8">
    <source>
        <dbReference type="EMBL" id="BDU71847.1"/>
    </source>
</evidence>
<dbReference type="Gene3D" id="1.10.287.130">
    <property type="match status" value="1"/>
</dbReference>
<dbReference type="InterPro" id="IPR005467">
    <property type="entry name" value="His_kinase_dom"/>
</dbReference>
<dbReference type="Pfam" id="PF00512">
    <property type="entry name" value="HisKA"/>
    <property type="match status" value="1"/>
</dbReference>
<dbReference type="InterPro" id="IPR036890">
    <property type="entry name" value="HATPase_C_sf"/>
</dbReference>
<keyword evidence="3" id="KW-0597">Phosphoprotein</keyword>
<evidence type="ECO:0000256" key="5">
    <source>
        <dbReference type="ARBA" id="ARBA00022777"/>
    </source>
</evidence>
<feature type="transmembrane region" description="Helical" evidence="6">
    <location>
        <begin position="14"/>
        <end position="33"/>
    </location>
</feature>
<dbReference type="AlphaFoldDB" id="A0AA48GIE5"/>
<comment type="catalytic activity">
    <reaction evidence="1">
        <text>ATP + protein L-histidine = ADP + protein N-phospho-L-histidine.</text>
        <dbReference type="EC" id="2.7.13.3"/>
    </reaction>
</comment>
<dbReference type="CDD" id="cd00082">
    <property type="entry name" value="HisKA"/>
    <property type="match status" value="1"/>
</dbReference>
<evidence type="ECO:0000256" key="3">
    <source>
        <dbReference type="ARBA" id="ARBA00022553"/>
    </source>
</evidence>
<dbReference type="InterPro" id="IPR004358">
    <property type="entry name" value="Sig_transdc_His_kin-like_C"/>
</dbReference>
<dbReference type="Pfam" id="PF02518">
    <property type="entry name" value="HATPase_c"/>
    <property type="match status" value="1"/>
</dbReference>
<dbReference type="GO" id="GO:0000155">
    <property type="term" value="F:phosphorelay sensor kinase activity"/>
    <property type="evidence" value="ECO:0007669"/>
    <property type="project" value="InterPro"/>
</dbReference>
<dbReference type="InterPro" id="IPR003661">
    <property type="entry name" value="HisK_dim/P_dom"/>
</dbReference>
<evidence type="ECO:0000256" key="6">
    <source>
        <dbReference type="SAM" id="Phobius"/>
    </source>
</evidence>
<dbReference type="InterPro" id="IPR003594">
    <property type="entry name" value="HATPase_dom"/>
</dbReference>
<dbReference type="EMBL" id="AP027080">
    <property type="protein sequence ID" value="BDU71847.1"/>
    <property type="molecule type" value="Genomic_DNA"/>
</dbReference>
<dbReference type="PANTHER" id="PTHR43547:SF2">
    <property type="entry name" value="HYBRID SIGNAL TRANSDUCTION HISTIDINE KINASE C"/>
    <property type="match status" value="1"/>
</dbReference>
<keyword evidence="5" id="KW-0418">Kinase</keyword>
<dbReference type="InterPro" id="IPR036097">
    <property type="entry name" value="HisK_dim/P_sf"/>
</dbReference>
<dbReference type="Proteomes" id="UP001238179">
    <property type="component" value="Chromosome"/>
</dbReference>
<evidence type="ECO:0000256" key="4">
    <source>
        <dbReference type="ARBA" id="ARBA00022679"/>
    </source>
</evidence>
<feature type="domain" description="Histidine kinase" evidence="7">
    <location>
        <begin position="185"/>
        <end position="402"/>
    </location>
</feature>
<dbReference type="SUPFAM" id="SSF47384">
    <property type="entry name" value="Homodimeric domain of signal transducing histidine kinase"/>
    <property type="match status" value="1"/>
</dbReference>
<evidence type="ECO:0000256" key="2">
    <source>
        <dbReference type="ARBA" id="ARBA00012438"/>
    </source>
</evidence>
<keyword evidence="4" id="KW-0808">Transferase</keyword>
<dbReference type="SUPFAM" id="SSF55874">
    <property type="entry name" value="ATPase domain of HSP90 chaperone/DNA topoisomerase II/histidine kinase"/>
    <property type="match status" value="1"/>
</dbReference>
<organism evidence="8 9">
    <name type="scientific">Mesoterricola silvestris</name>
    <dbReference type="NCBI Taxonomy" id="2927979"/>
    <lineage>
        <taxon>Bacteria</taxon>
        <taxon>Pseudomonadati</taxon>
        <taxon>Acidobacteriota</taxon>
        <taxon>Holophagae</taxon>
        <taxon>Holophagales</taxon>
        <taxon>Holophagaceae</taxon>
        <taxon>Mesoterricola</taxon>
    </lineage>
</organism>
<accession>A0AA48GIE5</accession>
<dbReference type="PROSITE" id="PS50109">
    <property type="entry name" value="HIS_KIN"/>
    <property type="match status" value="1"/>
</dbReference>
<dbReference type="EC" id="2.7.13.3" evidence="2"/>
<gene>
    <name evidence="8" type="ORF">METEAL_10210</name>
</gene>
<feature type="transmembrane region" description="Helical" evidence="6">
    <location>
        <begin position="143"/>
        <end position="166"/>
    </location>
</feature>
<evidence type="ECO:0000259" key="7">
    <source>
        <dbReference type="PROSITE" id="PS50109"/>
    </source>
</evidence>